<dbReference type="GO" id="GO:0005829">
    <property type="term" value="C:cytosol"/>
    <property type="evidence" value="ECO:0007669"/>
    <property type="project" value="TreeGrafter"/>
</dbReference>
<keyword evidence="1" id="KW-0560">Oxidoreductase</keyword>
<proteinExistence type="predicted"/>
<dbReference type="PATRIC" id="fig|216463.3.peg.886"/>
<dbReference type="OrthoDB" id="9773828at2"/>
<dbReference type="CDD" id="cd19103">
    <property type="entry name" value="AKR_unchar"/>
    <property type="match status" value="1"/>
</dbReference>
<evidence type="ECO:0000259" key="2">
    <source>
        <dbReference type="Pfam" id="PF00248"/>
    </source>
</evidence>
<evidence type="ECO:0000256" key="1">
    <source>
        <dbReference type="ARBA" id="ARBA00023002"/>
    </source>
</evidence>
<evidence type="ECO:0000313" key="3">
    <source>
        <dbReference type="EMBL" id="KJW12572.1"/>
    </source>
</evidence>
<dbReference type="PRINTS" id="PR00069">
    <property type="entry name" value="ALDKETRDTASE"/>
</dbReference>
<feature type="domain" description="NADP-dependent oxidoreductase" evidence="2">
    <location>
        <begin position="11"/>
        <end position="301"/>
    </location>
</feature>
<dbReference type="GO" id="GO:0016491">
    <property type="term" value="F:oxidoreductase activity"/>
    <property type="evidence" value="ECO:0007669"/>
    <property type="project" value="UniProtKB-KW"/>
</dbReference>
<organism evidence="3 4">
    <name type="scientific">Levilactobacillus spicheri</name>
    <dbReference type="NCBI Taxonomy" id="216463"/>
    <lineage>
        <taxon>Bacteria</taxon>
        <taxon>Bacillati</taxon>
        <taxon>Bacillota</taxon>
        <taxon>Bacilli</taxon>
        <taxon>Lactobacillales</taxon>
        <taxon>Lactobacillaceae</taxon>
        <taxon>Levilactobacillus</taxon>
    </lineage>
</organism>
<dbReference type="Pfam" id="PF00248">
    <property type="entry name" value="Aldo_ket_red"/>
    <property type="match status" value="1"/>
</dbReference>
<comment type="caution">
    <text evidence="3">The sequence shown here is derived from an EMBL/GenBank/DDBJ whole genome shotgun (WGS) entry which is preliminary data.</text>
</comment>
<name>A0A0F3RUW3_9LACO</name>
<dbReference type="InterPro" id="IPR036812">
    <property type="entry name" value="NAD(P)_OxRdtase_dom_sf"/>
</dbReference>
<dbReference type="STRING" id="216463.VC81_08830"/>
<dbReference type="RefSeq" id="WP_045807680.1">
    <property type="nucleotide sequence ID" value="NZ_JZCR01000019.1"/>
</dbReference>
<sequence>MTEQTQQLPIIALGTWSWGAGMAGGDQVFGNHLTEDDLKPVVANAMAHNLNLFDTAYAYGVGDSERILGDLLKPYQRQDYLLSTKFTPQMAQGDNAVAAMLAGSLDRLNTDYVDIYWIHNAADVERWTPQLIPLVKSGQVKRVGVSNHNLAQIKRVVEILGAEGIKLLAVQNHYSLLERASETTGILDYCREHDIDFFSYMVLEQGALTGRYNAQHPLPAGSQRAATYNQVLPQLEKLTAAMAAIGAQHDASVAVVATAYAMAKGTIPIVGITKEKYLADNLQAAQLALTSAEIERLEQLAAETGIDTHAAWEADMN</sequence>
<dbReference type="PANTHER" id="PTHR43364:SF4">
    <property type="entry name" value="NAD(P)-LINKED OXIDOREDUCTASE SUPERFAMILY PROTEIN"/>
    <property type="match status" value="1"/>
</dbReference>
<dbReference type="InterPro" id="IPR020471">
    <property type="entry name" value="AKR"/>
</dbReference>
<dbReference type="AlphaFoldDB" id="A0A0F3RUW3"/>
<dbReference type="InterPro" id="IPR050523">
    <property type="entry name" value="AKR_Detox_Biosynth"/>
</dbReference>
<protein>
    <submittedName>
        <fullName evidence="3">Aldo/keto reductase</fullName>
    </submittedName>
</protein>
<dbReference type="EMBL" id="JZCR01000019">
    <property type="protein sequence ID" value="KJW12572.1"/>
    <property type="molecule type" value="Genomic_DNA"/>
</dbReference>
<dbReference type="InterPro" id="IPR023210">
    <property type="entry name" value="NADP_OxRdtase_dom"/>
</dbReference>
<reference evidence="3 4" key="1">
    <citation type="submission" date="2015-03" db="EMBL/GenBank/DDBJ databases">
        <authorList>
            <person name="Zheng J."/>
            <person name="Ganezle M."/>
        </authorList>
    </citation>
    <scope>NUCLEOTIDE SEQUENCE [LARGE SCALE GENOMIC DNA]</scope>
    <source>
        <strain evidence="3 4">LP38</strain>
    </source>
</reference>
<evidence type="ECO:0000313" key="4">
    <source>
        <dbReference type="Proteomes" id="UP000033491"/>
    </source>
</evidence>
<dbReference type="SUPFAM" id="SSF51430">
    <property type="entry name" value="NAD(P)-linked oxidoreductase"/>
    <property type="match status" value="1"/>
</dbReference>
<gene>
    <name evidence="3" type="ORF">VC81_08830</name>
</gene>
<dbReference type="Gene3D" id="3.20.20.100">
    <property type="entry name" value="NADP-dependent oxidoreductase domain"/>
    <property type="match status" value="1"/>
</dbReference>
<accession>A0A0F3RUW3</accession>
<dbReference type="PANTHER" id="PTHR43364">
    <property type="entry name" value="NADH-SPECIFIC METHYLGLYOXAL REDUCTASE-RELATED"/>
    <property type="match status" value="1"/>
</dbReference>
<dbReference type="Proteomes" id="UP000033491">
    <property type="component" value="Unassembled WGS sequence"/>
</dbReference>